<comment type="caution">
    <text evidence="1">The sequence shown here is derived from an EMBL/GenBank/DDBJ whole genome shotgun (WGS) entry which is preliminary data.</text>
</comment>
<sequence length="495" mass="56613">MARSVIPISGEDLADGGYLNHHCLIFRSFVEGIVDTGCLSHENRRRSVVHLQKSLESICSAINIRFLSPLAVAENIVLHTYSGSKMAVEMFSRCQPAGSYSFIQKLVQKLALESPKLPNYDVCVVFDNQQVIGRKKYSYTALPSTNIDELWKLYEITVDNFKTVHEDYKQKGIRARFAIVKRELINKLDIATAVKVDNYSAGLEYGRVECTESSFVRTDLESILVNPNSSGRIQVVLDHIIDLVQSSNPNRKWIVVQCDGLPFTMATRLIADTHYCTTCKTQGSQLLMSQHRCLNSQIERKYAKIIMRPGYGHFEINFVRSIFKNYFDVFIGPIAKLFGFTSPNSLAFCKSAKDHHQSWQLLQIIFIALTDELAYFYISSFGNTALDVNEDTFPQLSSNFEHKLQRFYILCFSSEQASDSKGIPRPNSFFEIPSNWRTAIQAKALIFVWKNEMLTKKLDYFQGSTNRQAMENCELYFVILPEGYWFNNRSSKFPC</sequence>
<proteinExistence type="predicted"/>
<dbReference type="EMBL" id="CAJVCH010088202">
    <property type="protein sequence ID" value="CAG7722319.1"/>
    <property type="molecule type" value="Genomic_DNA"/>
</dbReference>
<keyword evidence="2" id="KW-1185">Reference proteome</keyword>
<organism evidence="1 2">
    <name type="scientific">Allacma fusca</name>
    <dbReference type="NCBI Taxonomy" id="39272"/>
    <lineage>
        <taxon>Eukaryota</taxon>
        <taxon>Metazoa</taxon>
        <taxon>Ecdysozoa</taxon>
        <taxon>Arthropoda</taxon>
        <taxon>Hexapoda</taxon>
        <taxon>Collembola</taxon>
        <taxon>Symphypleona</taxon>
        <taxon>Sminthuridae</taxon>
        <taxon>Allacma</taxon>
    </lineage>
</organism>
<evidence type="ECO:0000313" key="2">
    <source>
        <dbReference type="Proteomes" id="UP000708208"/>
    </source>
</evidence>
<protein>
    <submittedName>
        <fullName evidence="1">Uncharacterized protein</fullName>
    </submittedName>
</protein>
<dbReference type="OrthoDB" id="10063844at2759"/>
<reference evidence="1" key="1">
    <citation type="submission" date="2021-06" db="EMBL/GenBank/DDBJ databases">
        <authorList>
            <person name="Hodson N. C."/>
            <person name="Mongue J. A."/>
            <person name="Jaron S. K."/>
        </authorList>
    </citation>
    <scope>NUCLEOTIDE SEQUENCE</scope>
</reference>
<dbReference type="AlphaFoldDB" id="A0A8J2KAJ5"/>
<accession>A0A8J2KAJ5</accession>
<name>A0A8J2KAJ5_9HEXA</name>
<gene>
    <name evidence="1" type="ORF">AFUS01_LOCUS11462</name>
</gene>
<dbReference type="Proteomes" id="UP000708208">
    <property type="component" value="Unassembled WGS sequence"/>
</dbReference>
<evidence type="ECO:0000313" key="1">
    <source>
        <dbReference type="EMBL" id="CAG7722319.1"/>
    </source>
</evidence>